<evidence type="ECO:0000256" key="6">
    <source>
        <dbReference type="ARBA" id="ARBA00022645"/>
    </source>
</evidence>
<keyword evidence="5" id="KW-1003">Cell membrane</keyword>
<dbReference type="PANTHER" id="PTHR32282:SF11">
    <property type="entry name" value="PENICILLIN-BINDING PROTEIN 1B"/>
    <property type="match status" value="1"/>
</dbReference>
<comment type="similarity">
    <text evidence="4">In the N-terminal section; belongs to the glycosyltransferase 51 family.</text>
</comment>
<dbReference type="InterPro" id="IPR012338">
    <property type="entry name" value="Beta-lactam/transpept-like"/>
</dbReference>
<keyword evidence="12" id="KW-0573">Peptidoglycan synthesis</keyword>
<dbReference type="Pfam" id="PF00912">
    <property type="entry name" value="Transgly"/>
    <property type="match status" value="1"/>
</dbReference>
<evidence type="ECO:0000256" key="8">
    <source>
        <dbReference type="ARBA" id="ARBA00022676"/>
    </source>
</evidence>
<feature type="domain" description="Penicillin-binding protein transpeptidase" evidence="20">
    <location>
        <begin position="396"/>
        <end position="631"/>
    </location>
</feature>
<evidence type="ECO:0000256" key="5">
    <source>
        <dbReference type="ARBA" id="ARBA00022475"/>
    </source>
</evidence>
<feature type="domain" description="Glycosyl transferase family 51" evidence="21">
    <location>
        <begin position="57"/>
        <end position="237"/>
    </location>
</feature>
<keyword evidence="8" id="KW-0328">Glycosyltransferase</keyword>
<comment type="catalytic activity">
    <reaction evidence="16">
        <text>Preferential cleavage: (Ac)2-L-Lys-D-Ala-|-D-Ala. Also transpeptidation of peptidyl-alanyl moieties that are N-acyl substituents of D-alanine.</text>
        <dbReference type="EC" id="3.4.16.4"/>
    </reaction>
</comment>
<feature type="transmembrane region" description="Helical" evidence="19">
    <location>
        <begin position="12"/>
        <end position="36"/>
    </location>
</feature>
<keyword evidence="7" id="KW-0645">Protease</keyword>
<dbReference type="Pfam" id="PF00905">
    <property type="entry name" value="Transpeptidase"/>
    <property type="match status" value="1"/>
</dbReference>
<dbReference type="InterPro" id="IPR001460">
    <property type="entry name" value="PCN-bd_Tpept"/>
</dbReference>
<keyword evidence="14" id="KW-0511">Multifunctional enzyme</keyword>
<comment type="catalytic activity">
    <reaction evidence="17">
        <text>[GlcNAc-(1-&gt;4)-Mur2Ac(oyl-L-Ala-gamma-D-Glu-L-Lys-D-Ala-D-Ala)](n)-di-trans,octa-cis-undecaprenyl diphosphate + beta-D-GlcNAc-(1-&gt;4)-Mur2Ac(oyl-L-Ala-gamma-D-Glu-L-Lys-D-Ala-D-Ala)-di-trans,octa-cis-undecaprenyl diphosphate = [GlcNAc-(1-&gt;4)-Mur2Ac(oyl-L-Ala-gamma-D-Glu-L-Lys-D-Ala-D-Ala)](n+1)-di-trans,octa-cis-undecaprenyl diphosphate + di-trans,octa-cis-undecaprenyl diphosphate + H(+)</text>
        <dbReference type="Rhea" id="RHEA:23708"/>
        <dbReference type="Rhea" id="RHEA-COMP:9602"/>
        <dbReference type="Rhea" id="RHEA-COMP:9603"/>
        <dbReference type="ChEBI" id="CHEBI:15378"/>
        <dbReference type="ChEBI" id="CHEBI:58405"/>
        <dbReference type="ChEBI" id="CHEBI:60033"/>
        <dbReference type="ChEBI" id="CHEBI:78435"/>
        <dbReference type="EC" id="2.4.99.28"/>
    </reaction>
</comment>
<evidence type="ECO:0000256" key="10">
    <source>
        <dbReference type="ARBA" id="ARBA00022801"/>
    </source>
</evidence>
<evidence type="ECO:0000256" key="9">
    <source>
        <dbReference type="ARBA" id="ARBA00022679"/>
    </source>
</evidence>
<keyword evidence="15" id="KW-0961">Cell wall biogenesis/degradation</keyword>
<keyword evidence="19" id="KW-0812">Transmembrane</keyword>
<comment type="caution">
    <text evidence="22">The sequence shown here is derived from an EMBL/GenBank/DDBJ whole genome shotgun (WGS) entry which is preliminary data.</text>
</comment>
<evidence type="ECO:0000256" key="18">
    <source>
        <dbReference type="SAM" id="MobiDB-lite"/>
    </source>
</evidence>
<sequence length="750" mass="84637">MKRKLIVFFVKFLLLGTLLFGLFIGSIYLGVFGHVFTKKELKEFKNETASLVLSDRGRLIGKFFADNRTNVDFDHLPKELIHALVATEDARYFEHEGVDSRSLLRVLVKTLVLQQKSAGGGSTITQQLAKNMFGRSNHGFLSMPVNKTKEMILAYRLESMYSKEDILTLYLNTVPFGENVLGIEAAAHRYFNKSVKKLKTEESAVLIGMLKANTYYNPRLYPEHALNRRNVVFEQMKKYGYLTEKRTNELQALPLSLDYANLESEGPANYYLVQIRNEALAILETINKRADTVYDLKKSGLIIETTLDYELQQYALRAFKSHLGKMQQQLNRQYSNGSDKASLDALVNKELKRLKLTEVADVKKRREIFTWNGFSSDSISVRDSVSANLKLLHAGLIAVDPNDGFVKAWVGGIDFRTQPYDQIFAQRQTASAFKPILYASALEEGAMPCQYLDNEAVILKDFEDWQPQNYDRSAGGKYSMAASLSKSMNIPTVNLFFQQDFNVLNDTWKSLGFSQELSDKPSVALGISTASLYEMAIAYSAFANAGKRIKPVFIKEIRTSDGRSLYKHPKAVQLDRVLKESTSGLLTAMLAKAVREGTGRALNSVYGIRSELAGKTGTSQDYGDAWFLAYNNDLVIATRVGASYPVIHFRSGTNGSGSALALPIVGKTLQQVQNNRTLRPKYLSDLKISEQNTFALNCPDFIDDSEIEKFFDNIFKDKNMTFKKATKKAKKQAKREKNKSWFKRVFGKKE</sequence>
<proteinExistence type="inferred from homology"/>
<evidence type="ECO:0000256" key="2">
    <source>
        <dbReference type="ARBA" id="ARBA00004752"/>
    </source>
</evidence>
<keyword evidence="13 19" id="KW-0472">Membrane</keyword>
<reference evidence="22 23" key="1">
    <citation type="submission" date="2024-04" db="EMBL/GenBank/DDBJ databases">
        <title>whole genome sequencing of Lutimonas vermicola strain IMCC1616.</title>
        <authorList>
            <person name="Bae S.S."/>
        </authorList>
    </citation>
    <scope>NUCLEOTIDE SEQUENCE [LARGE SCALE GENOMIC DNA]</scope>
    <source>
        <strain evidence="22 23">IMCC1616</strain>
    </source>
</reference>
<dbReference type="SUPFAM" id="SSF53955">
    <property type="entry name" value="Lysozyme-like"/>
    <property type="match status" value="1"/>
</dbReference>
<organism evidence="22 23">
    <name type="scientific">Lutimonas vermicola</name>
    <dbReference type="NCBI Taxonomy" id="414288"/>
    <lineage>
        <taxon>Bacteria</taxon>
        <taxon>Pseudomonadati</taxon>
        <taxon>Bacteroidota</taxon>
        <taxon>Flavobacteriia</taxon>
        <taxon>Flavobacteriales</taxon>
        <taxon>Flavobacteriaceae</taxon>
        <taxon>Lutimonas</taxon>
    </lineage>
</organism>
<dbReference type="InterPro" id="IPR050396">
    <property type="entry name" value="Glycosyltr_51/Transpeptidase"/>
</dbReference>
<dbReference type="SUPFAM" id="SSF56601">
    <property type="entry name" value="beta-lactamase/transpeptidase-like"/>
    <property type="match status" value="1"/>
</dbReference>
<accession>A0ABU9L0K8</accession>
<dbReference type="Gene3D" id="3.40.710.10">
    <property type="entry name" value="DD-peptidase/beta-lactamase superfamily"/>
    <property type="match status" value="1"/>
</dbReference>
<dbReference type="Proteomes" id="UP001474120">
    <property type="component" value="Unassembled WGS sequence"/>
</dbReference>
<evidence type="ECO:0000256" key="4">
    <source>
        <dbReference type="ARBA" id="ARBA00007739"/>
    </source>
</evidence>
<evidence type="ECO:0000256" key="16">
    <source>
        <dbReference type="ARBA" id="ARBA00034000"/>
    </source>
</evidence>
<keyword evidence="10" id="KW-0378">Hydrolase</keyword>
<dbReference type="InterPro" id="IPR001264">
    <property type="entry name" value="Glyco_trans_51"/>
</dbReference>
<evidence type="ECO:0000256" key="12">
    <source>
        <dbReference type="ARBA" id="ARBA00022984"/>
    </source>
</evidence>
<evidence type="ECO:0000256" key="11">
    <source>
        <dbReference type="ARBA" id="ARBA00022960"/>
    </source>
</evidence>
<evidence type="ECO:0000313" key="23">
    <source>
        <dbReference type="Proteomes" id="UP001474120"/>
    </source>
</evidence>
<keyword evidence="19" id="KW-1133">Transmembrane helix</keyword>
<keyword evidence="9" id="KW-0808">Transferase</keyword>
<comment type="subcellular location">
    <subcellularLocation>
        <location evidence="1">Cell membrane</location>
    </subcellularLocation>
</comment>
<keyword evidence="23" id="KW-1185">Reference proteome</keyword>
<keyword evidence="11" id="KW-0133">Cell shape</keyword>
<protein>
    <submittedName>
        <fullName evidence="22">Transglycosylase domain-containing protein</fullName>
    </submittedName>
</protein>
<evidence type="ECO:0000256" key="15">
    <source>
        <dbReference type="ARBA" id="ARBA00023316"/>
    </source>
</evidence>
<evidence type="ECO:0000256" key="7">
    <source>
        <dbReference type="ARBA" id="ARBA00022670"/>
    </source>
</evidence>
<keyword evidence="6" id="KW-0121">Carboxypeptidase</keyword>
<comment type="pathway">
    <text evidence="2">Cell wall biogenesis; peptidoglycan biosynthesis.</text>
</comment>
<dbReference type="InterPro" id="IPR036950">
    <property type="entry name" value="PBP_transglycosylase"/>
</dbReference>
<evidence type="ECO:0000313" key="22">
    <source>
        <dbReference type="EMBL" id="MEL4455975.1"/>
    </source>
</evidence>
<name>A0ABU9L0K8_9FLAO</name>
<feature type="region of interest" description="Disordered" evidence="18">
    <location>
        <begin position="728"/>
        <end position="750"/>
    </location>
</feature>
<evidence type="ECO:0000256" key="1">
    <source>
        <dbReference type="ARBA" id="ARBA00004236"/>
    </source>
</evidence>
<evidence type="ECO:0000259" key="21">
    <source>
        <dbReference type="Pfam" id="PF00912"/>
    </source>
</evidence>
<evidence type="ECO:0000256" key="17">
    <source>
        <dbReference type="ARBA" id="ARBA00049902"/>
    </source>
</evidence>
<evidence type="ECO:0000256" key="3">
    <source>
        <dbReference type="ARBA" id="ARBA00007090"/>
    </source>
</evidence>
<evidence type="ECO:0000259" key="20">
    <source>
        <dbReference type="Pfam" id="PF00905"/>
    </source>
</evidence>
<dbReference type="Gene3D" id="1.10.3810.10">
    <property type="entry name" value="Biosynthetic peptidoglycan transglycosylase-like"/>
    <property type="match status" value="1"/>
</dbReference>
<dbReference type="EMBL" id="JBCDNA010000002">
    <property type="protein sequence ID" value="MEL4455975.1"/>
    <property type="molecule type" value="Genomic_DNA"/>
</dbReference>
<gene>
    <name evidence="22" type="ORF">AABB81_08730</name>
</gene>
<evidence type="ECO:0000256" key="14">
    <source>
        <dbReference type="ARBA" id="ARBA00023268"/>
    </source>
</evidence>
<evidence type="ECO:0000256" key="19">
    <source>
        <dbReference type="SAM" id="Phobius"/>
    </source>
</evidence>
<evidence type="ECO:0000256" key="13">
    <source>
        <dbReference type="ARBA" id="ARBA00023136"/>
    </source>
</evidence>
<comment type="similarity">
    <text evidence="3">In the C-terminal section; belongs to the transpeptidase family.</text>
</comment>
<dbReference type="InterPro" id="IPR023346">
    <property type="entry name" value="Lysozyme-like_dom_sf"/>
</dbReference>
<dbReference type="RefSeq" id="WP_342159982.1">
    <property type="nucleotide sequence ID" value="NZ_JBCDNA010000002.1"/>
</dbReference>
<dbReference type="PANTHER" id="PTHR32282">
    <property type="entry name" value="BINDING PROTEIN TRANSPEPTIDASE, PUTATIVE-RELATED"/>
    <property type="match status" value="1"/>
</dbReference>